<comment type="caution">
    <text evidence="2">The sequence shown here is derived from an EMBL/GenBank/DDBJ whole genome shotgun (WGS) entry which is preliminary data.</text>
</comment>
<feature type="compositionally biased region" description="Polar residues" evidence="1">
    <location>
        <begin position="143"/>
        <end position="154"/>
    </location>
</feature>
<reference evidence="2 3" key="1">
    <citation type="submission" date="2020-02" db="EMBL/GenBank/DDBJ databases">
        <title>Draft genome sequence of Haematococcus lacustris strain NIES-144.</title>
        <authorList>
            <person name="Morimoto D."/>
            <person name="Nakagawa S."/>
            <person name="Yoshida T."/>
            <person name="Sawayama S."/>
        </authorList>
    </citation>
    <scope>NUCLEOTIDE SEQUENCE [LARGE SCALE GENOMIC DNA]</scope>
    <source>
        <strain evidence="2 3">NIES-144</strain>
    </source>
</reference>
<organism evidence="2 3">
    <name type="scientific">Haematococcus lacustris</name>
    <name type="common">Green alga</name>
    <name type="synonym">Haematococcus pluvialis</name>
    <dbReference type="NCBI Taxonomy" id="44745"/>
    <lineage>
        <taxon>Eukaryota</taxon>
        <taxon>Viridiplantae</taxon>
        <taxon>Chlorophyta</taxon>
        <taxon>core chlorophytes</taxon>
        <taxon>Chlorophyceae</taxon>
        <taxon>CS clade</taxon>
        <taxon>Chlamydomonadales</taxon>
        <taxon>Haematococcaceae</taxon>
        <taxon>Haematococcus</taxon>
    </lineage>
</organism>
<name>A0A699YBI5_HAELA</name>
<gene>
    <name evidence="2" type="ORF">HaLaN_01355</name>
</gene>
<accession>A0A699YBI5</accession>
<feature type="region of interest" description="Disordered" evidence="1">
    <location>
        <begin position="126"/>
        <end position="168"/>
    </location>
</feature>
<keyword evidence="3" id="KW-1185">Reference proteome</keyword>
<evidence type="ECO:0000313" key="3">
    <source>
        <dbReference type="Proteomes" id="UP000485058"/>
    </source>
</evidence>
<dbReference type="EMBL" id="BLLF01000051">
    <property type="protein sequence ID" value="GFH06685.1"/>
    <property type="molecule type" value="Genomic_DNA"/>
</dbReference>
<evidence type="ECO:0000256" key="1">
    <source>
        <dbReference type="SAM" id="MobiDB-lite"/>
    </source>
</evidence>
<dbReference type="AlphaFoldDB" id="A0A699YBI5"/>
<proteinExistence type="predicted"/>
<evidence type="ECO:0000313" key="2">
    <source>
        <dbReference type="EMBL" id="GFH06685.1"/>
    </source>
</evidence>
<protein>
    <submittedName>
        <fullName evidence="2">Uncharacterized protein</fullName>
    </submittedName>
</protein>
<sequence>MRLWKGTVSWLVLQWHWPRSSLFNTVFDPLHAILSPLGSTSHNGVVSRRGGLVAGGISVPSSLCCRRTGNSRLLPRQARGVPGCFENQHQTHTSPRVSQAAVQQGNQPLKTVSCRMPIVNHPHLHHRARQQRGRAAANKEVARSQQGMTWSKTVSGRPLDMSGRQCPA</sequence>
<dbReference type="Proteomes" id="UP000485058">
    <property type="component" value="Unassembled WGS sequence"/>
</dbReference>